<dbReference type="RefSeq" id="XP_002673644.1">
    <property type="nucleotide sequence ID" value="XM_002673598.1"/>
</dbReference>
<dbReference type="KEGG" id="ngr:NAEGRDRAFT_71286"/>
<dbReference type="InParanoid" id="D2VQN2"/>
<dbReference type="Proteomes" id="UP000006671">
    <property type="component" value="Unassembled WGS sequence"/>
</dbReference>
<sequence>MRCKASSESLEAIQSFFISNSIIHNSNEINHQQHESKSNKQKEQDSNSSLFGNFSLIGRDVWQEVIMKFINPIELMHMRRVSSEFNFWIECLDDELYWKECQMKNMRGMIKGMIIDPISEKYFLRYWKILMEKTRNNTDEKFSYRKITLDICKDLQMERRINVNYRIYLNKGLIDEKHLKIPQKDESI</sequence>
<dbReference type="GeneID" id="8855619"/>
<dbReference type="AlphaFoldDB" id="D2VQN2"/>
<keyword evidence="2" id="KW-1185">Reference proteome</keyword>
<reference evidence="1 2" key="1">
    <citation type="journal article" date="2010" name="Cell">
        <title>The genome of Naegleria gruberi illuminates early eukaryotic versatility.</title>
        <authorList>
            <person name="Fritz-Laylin L.K."/>
            <person name="Prochnik S.E."/>
            <person name="Ginger M.L."/>
            <person name="Dacks J.B."/>
            <person name="Carpenter M.L."/>
            <person name="Field M.C."/>
            <person name="Kuo A."/>
            <person name="Paredez A."/>
            <person name="Chapman J."/>
            <person name="Pham J."/>
            <person name="Shu S."/>
            <person name="Neupane R."/>
            <person name="Cipriano M."/>
            <person name="Mancuso J."/>
            <person name="Tu H."/>
            <person name="Salamov A."/>
            <person name="Lindquist E."/>
            <person name="Shapiro H."/>
            <person name="Lucas S."/>
            <person name="Grigoriev I.V."/>
            <person name="Cande W.Z."/>
            <person name="Fulton C."/>
            <person name="Rokhsar D.S."/>
            <person name="Dawson S.C."/>
        </authorList>
    </citation>
    <scope>NUCLEOTIDE SEQUENCE [LARGE SCALE GENOMIC DNA]</scope>
    <source>
        <strain evidence="1 2">NEG-M</strain>
    </source>
</reference>
<evidence type="ECO:0000313" key="1">
    <source>
        <dbReference type="EMBL" id="EFC40900.1"/>
    </source>
</evidence>
<protein>
    <submittedName>
        <fullName evidence="1">Predicted protein</fullName>
    </submittedName>
</protein>
<gene>
    <name evidence="1" type="ORF">NAEGRDRAFT_71286</name>
</gene>
<accession>D2VQN2</accession>
<dbReference type="VEuPathDB" id="AmoebaDB:NAEGRDRAFT_71286"/>
<proteinExistence type="predicted"/>
<evidence type="ECO:0000313" key="2">
    <source>
        <dbReference type="Proteomes" id="UP000006671"/>
    </source>
</evidence>
<name>D2VQN2_NAEGR</name>
<dbReference type="EMBL" id="GG738889">
    <property type="protein sequence ID" value="EFC40900.1"/>
    <property type="molecule type" value="Genomic_DNA"/>
</dbReference>
<organism evidence="2">
    <name type="scientific">Naegleria gruberi</name>
    <name type="common">Amoeba</name>
    <dbReference type="NCBI Taxonomy" id="5762"/>
    <lineage>
        <taxon>Eukaryota</taxon>
        <taxon>Discoba</taxon>
        <taxon>Heterolobosea</taxon>
        <taxon>Tetramitia</taxon>
        <taxon>Eutetramitia</taxon>
        <taxon>Vahlkampfiidae</taxon>
        <taxon>Naegleria</taxon>
    </lineage>
</organism>